<feature type="transmembrane region" description="Helical" evidence="2">
    <location>
        <begin position="6"/>
        <end position="26"/>
    </location>
</feature>
<organism evidence="3 4">
    <name type="scientific">Pseudanabaena cinerea FACHB-1277</name>
    <dbReference type="NCBI Taxonomy" id="2949581"/>
    <lineage>
        <taxon>Bacteria</taxon>
        <taxon>Bacillati</taxon>
        <taxon>Cyanobacteriota</taxon>
        <taxon>Cyanophyceae</taxon>
        <taxon>Pseudanabaenales</taxon>
        <taxon>Pseudanabaenaceae</taxon>
        <taxon>Pseudanabaena</taxon>
        <taxon>Pseudanabaena cinerea</taxon>
    </lineage>
</organism>
<keyword evidence="2" id="KW-0812">Transmembrane</keyword>
<comment type="caution">
    <text evidence="3">The sequence shown here is derived from an EMBL/GenBank/DDBJ whole genome shotgun (WGS) entry which is preliminary data.</text>
</comment>
<evidence type="ECO:0000256" key="2">
    <source>
        <dbReference type="SAM" id="Phobius"/>
    </source>
</evidence>
<reference evidence="3" key="1">
    <citation type="journal article" date="2015" name="ISME J.">
        <title>Draft Genome Sequence of Streptomyces incarnatus NRRL8089, which Produces the Nucleoside Antibiotic Sinefungin.</title>
        <authorList>
            <person name="Oshima K."/>
            <person name="Hattori M."/>
            <person name="Shimizu H."/>
            <person name="Fukuda K."/>
            <person name="Nemoto M."/>
            <person name="Inagaki K."/>
            <person name="Tamura T."/>
        </authorList>
    </citation>
    <scope>NUCLEOTIDE SEQUENCE</scope>
    <source>
        <strain evidence="3">FACHB-1277</strain>
    </source>
</reference>
<dbReference type="Proteomes" id="UP000631421">
    <property type="component" value="Unassembled WGS sequence"/>
</dbReference>
<dbReference type="RefSeq" id="WP_190351192.1">
    <property type="nucleotide sequence ID" value="NZ_JACJPY010000034.1"/>
</dbReference>
<proteinExistence type="predicted"/>
<evidence type="ECO:0000313" key="3">
    <source>
        <dbReference type="EMBL" id="MBD2150829.1"/>
    </source>
</evidence>
<feature type="region of interest" description="Disordered" evidence="1">
    <location>
        <begin position="96"/>
        <end position="126"/>
    </location>
</feature>
<keyword evidence="4" id="KW-1185">Reference proteome</keyword>
<reference evidence="3" key="2">
    <citation type="submission" date="2020-08" db="EMBL/GenBank/DDBJ databases">
        <authorList>
            <person name="Chen M."/>
            <person name="Teng W."/>
            <person name="Zhao L."/>
            <person name="Hu C."/>
            <person name="Zhou Y."/>
            <person name="Han B."/>
            <person name="Song L."/>
            <person name="Shu W."/>
        </authorList>
    </citation>
    <scope>NUCLEOTIDE SEQUENCE</scope>
    <source>
        <strain evidence="3">FACHB-1277</strain>
    </source>
</reference>
<sequence>MIWIVIATHLIISIGLLWATWQVWLLRNALKETVVTVDSWTEACESGLQFSTPSLEISRQGVGAVKSQYQALQEQLEKIRKLLSVLGRGVSFVGGRWRKSNNKSNNMSGKSVGRSSGSRRNGKGRW</sequence>
<dbReference type="AlphaFoldDB" id="A0A926Z896"/>
<feature type="compositionally biased region" description="Low complexity" evidence="1">
    <location>
        <begin position="102"/>
        <end position="119"/>
    </location>
</feature>
<keyword evidence="2" id="KW-1133">Transmembrane helix</keyword>
<evidence type="ECO:0000313" key="4">
    <source>
        <dbReference type="Proteomes" id="UP000631421"/>
    </source>
</evidence>
<dbReference type="EMBL" id="JACJPY010000034">
    <property type="protein sequence ID" value="MBD2150829.1"/>
    <property type="molecule type" value="Genomic_DNA"/>
</dbReference>
<keyword evidence="2" id="KW-0472">Membrane</keyword>
<accession>A0A926Z896</accession>
<gene>
    <name evidence="3" type="ORF">H6F44_11960</name>
</gene>
<evidence type="ECO:0000256" key="1">
    <source>
        <dbReference type="SAM" id="MobiDB-lite"/>
    </source>
</evidence>
<protein>
    <submittedName>
        <fullName evidence="3">Uncharacterized protein</fullName>
    </submittedName>
</protein>
<name>A0A926Z896_9CYAN</name>